<dbReference type="RefSeq" id="WP_095275397.1">
    <property type="nucleotide sequence ID" value="NZ_CP047655.1"/>
</dbReference>
<dbReference type="Proteomes" id="UP000215771">
    <property type="component" value="Unassembled WGS sequence"/>
</dbReference>
<sequence>MISLLIDIQDVLGIGVPGDTVTLEAPAARPAEDGGVVRPYRRIIELDDEGRATVEVEPGPIQVIFHDEVDRQVILRGIVPRDRDVVTLRELIVADIGTVDDVPGIRDALDGKADKDHRHTISDVDELADTLASKASTESLENLDNGKADKEHRHQIADIDELENRLATVLDEDDRLALEQEIALKAPTGHRHTIHDVDDLKWSLDQKLNTDDFRVEVDDIAGQRIAELVDGAPESLDTLREVAGELASQDDAIAALFAEIGKRAMSKHSHAIGDVNGLQSALDGKASKSHSHAIADVNGLEAKLDLKADASALSRTVESTVPVLYWRQNDTWDILGGAPEGYRFWSIGRLYPTRGWFLVITVGETVATLRSETNQYVNLEMRKPVDIVHVDEGGFFLCQSAQNRDGIVLIPLARGLL</sequence>
<name>A0A269PFB2_9CORY</name>
<accession>A0A269PFB2</accession>
<evidence type="ECO:0000313" key="1">
    <source>
        <dbReference type="EMBL" id="PAJ70931.1"/>
    </source>
</evidence>
<gene>
    <name evidence="1" type="ORF">CIG21_01745</name>
</gene>
<organism evidence="1 2">
    <name type="scientific">Corynebacterium hadale</name>
    <dbReference type="NCBI Taxonomy" id="2026255"/>
    <lineage>
        <taxon>Bacteria</taxon>
        <taxon>Bacillati</taxon>
        <taxon>Actinomycetota</taxon>
        <taxon>Actinomycetes</taxon>
        <taxon>Mycobacteriales</taxon>
        <taxon>Corynebacteriaceae</taxon>
        <taxon>Corynebacterium</taxon>
    </lineage>
</organism>
<evidence type="ECO:0000313" key="2">
    <source>
        <dbReference type="Proteomes" id="UP000215771"/>
    </source>
</evidence>
<reference evidence="1 2" key="1">
    <citation type="submission" date="2017-08" db="EMBL/GenBank/DDBJ databases">
        <authorList>
            <person name="de Groot N.N."/>
        </authorList>
    </citation>
    <scope>NUCLEOTIDE SEQUENCE [LARGE SCALE GENOMIC DNA]</scope>
    <source>
        <strain evidence="1 2">NBT06-6</strain>
    </source>
</reference>
<protein>
    <submittedName>
        <fullName evidence="1">Uncharacterized protein</fullName>
    </submittedName>
</protein>
<comment type="caution">
    <text evidence="1">The sequence shown here is derived from an EMBL/GenBank/DDBJ whole genome shotgun (WGS) entry which is preliminary data.</text>
</comment>
<proteinExistence type="predicted"/>
<dbReference type="AlphaFoldDB" id="A0A269PFB2"/>
<dbReference type="Pfam" id="PF12789">
    <property type="entry name" value="PTR"/>
    <property type="match status" value="4"/>
</dbReference>
<dbReference type="EMBL" id="NQMQ01000002">
    <property type="protein sequence ID" value="PAJ70931.1"/>
    <property type="molecule type" value="Genomic_DNA"/>
</dbReference>